<dbReference type="OrthoDB" id="1262810at2759"/>
<gene>
    <name evidence="1" type="ORF">FLONG3_5232</name>
</gene>
<proteinExistence type="predicted"/>
<dbReference type="Proteomes" id="UP000266234">
    <property type="component" value="Unassembled WGS sequence"/>
</dbReference>
<dbReference type="InterPro" id="IPR052957">
    <property type="entry name" value="Auxin_embryo_med"/>
</dbReference>
<protein>
    <submittedName>
        <fullName evidence="1">Uncharacterized protein</fullName>
    </submittedName>
</protein>
<dbReference type="EMBL" id="PXOG01000112">
    <property type="protein sequence ID" value="RGP76570.1"/>
    <property type="molecule type" value="Genomic_DNA"/>
</dbReference>
<dbReference type="PANTHER" id="PTHR32387">
    <property type="entry name" value="WU:FJ29H11"/>
    <property type="match status" value="1"/>
</dbReference>
<comment type="caution">
    <text evidence="1">The sequence shown here is derived from an EMBL/GenBank/DDBJ whole genome shotgun (WGS) entry which is preliminary data.</text>
</comment>
<sequence>MASPQEAEQIIQSLNGHGTRLGKHIELSAKRLLYEILRYINDKSFVRASAANESPFITFKIHPDKIVVDCNNDDFTKEDLQAICRPVNEGQNKRANFKSIVAATKRTQIQSKNFSFEFQHNIFDVDDSDIMRPVWVTAVETIPQNVTRITLYLHDQGSKEDIQELKNFIISQFVDLQEESLLFLKKLESMNIEFLDKDGKITQYNYFRKTIVDEYRVSLKVDFASNGKEVSHTQLYHLTEQSSSDPSLTTVLAFPLTDDFKVKSDTEAKLFSLVPLQASPLGIYIHSDFDSREDGASLPNPNVQNQITTAFLSAILQFCEHPILRYHWPLFLPTKSTDLDPIWSGIGAEIREWIARNPVFMSHHVKHWRLISHLNFMDANFIDDAGQPLFNDPVNHPFLSSEYPLKVANILRDYGLEIIQDTQCLELLKLHFETPSSRRLTMSRTKEWHDALARLLLKFLADDKHVDDIKSLPLIQLKNGSMVSAASEPVYFHTVENIDIPTNLDMRVVNTLASYSLDLRDLYKTLGVQEVTIVQVRSAIFERFSSCLDLSLDDIKSYLRYLYLTHESSNLPYERSYNAVKIMTLGMEIKKPWESIIYFPGVYKPYSPQKLLGVVNVGPSRLNLSANTETGGLSEHLIHVLENRPDQFMGLLEHLWAFEGRALKRNPALLSELQGLPAQNLCSINRPVTLRDTWIPLWDIKTWVEKYMVYPGQFPFLKLEEEKNMSFAIPAKWSFLPNLGVKSQNDMDFLLAILSSIKHSCNRLSPSQVSRVFELYCAINSRFITCTFTEKERAVEFFDESGILCIDDETGPIWTGVSSCFWSTPTKMVSAQSLERFYEDKAQNKQQMKILSNLFRVHLGIQDATVEDLVEELSLLRDEGCEDVAHVARIYKYLDREAVLSPGMRNTFKESSIILVKRGPDSAWLSSSRCFWSDAETTPLNSSLKKCYPELADFFREKLGIKVSAYDQLLNSTWKDTQMCTSALTHRAREHMLSLMDETNGGLPEFSVEPMKKAKVFPVTFPFGDGHTYRPGELCSLDEDFAIGDRKSLRDKLRHDIKMLDLNLADVRRLQPFFQWLSIEDRYLSRCVKERLNRNPLSTSTQWDLKTKAYHIARVGATFNSYGSCHDALSLYERLSRAKIVEALDLQTKVEIVQDGQTIQSRYDYYPLVHVADHDDGLTVYVTYNIDGRFFSVLPKKFQEWLMQGSGRTASHVAFEVINALTSVFASDVSVLDWTLEDLGIVEVPFENSNAARTKIRVRLPDAHEGESITLPIR</sequence>
<reference evidence="1 2" key="1">
    <citation type="journal article" date="2018" name="PLoS Pathog.">
        <title>Evolution of structural diversity of trichothecenes, a family of toxins produced by plant pathogenic and entomopathogenic fungi.</title>
        <authorList>
            <person name="Proctor R.H."/>
            <person name="McCormick S.P."/>
            <person name="Kim H.S."/>
            <person name="Cardoza R.E."/>
            <person name="Stanley A.M."/>
            <person name="Lindo L."/>
            <person name="Kelly A."/>
            <person name="Brown D.W."/>
            <person name="Lee T."/>
            <person name="Vaughan M.M."/>
            <person name="Alexander N.J."/>
            <person name="Busman M."/>
            <person name="Gutierrez S."/>
        </authorList>
    </citation>
    <scope>NUCLEOTIDE SEQUENCE [LARGE SCALE GENOMIC DNA]</scope>
    <source>
        <strain evidence="1 2">NRRL 20695</strain>
    </source>
</reference>
<evidence type="ECO:0000313" key="1">
    <source>
        <dbReference type="EMBL" id="RGP76570.1"/>
    </source>
</evidence>
<dbReference type="PANTHER" id="PTHR32387:SF0">
    <property type="entry name" value="PROTEIN NO VEIN"/>
    <property type="match status" value="1"/>
</dbReference>
<dbReference type="STRING" id="694270.A0A395SVQ5"/>
<dbReference type="AlphaFoldDB" id="A0A395SVQ5"/>
<accession>A0A395SVQ5</accession>
<organism evidence="1 2">
    <name type="scientific">Fusarium longipes</name>
    <dbReference type="NCBI Taxonomy" id="694270"/>
    <lineage>
        <taxon>Eukaryota</taxon>
        <taxon>Fungi</taxon>
        <taxon>Dikarya</taxon>
        <taxon>Ascomycota</taxon>
        <taxon>Pezizomycotina</taxon>
        <taxon>Sordariomycetes</taxon>
        <taxon>Hypocreomycetidae</taxon>
        <taxon>Hypocreales</taxon>
        <taxon>Nectriaceae</taxon>
        <taxon>Fusarium</taxon>
    </lineage>
</organism>
<keyword evidence="2" id="KW-1185">Reference proteome</keyword>
<evidence type="ECO:0000313" key="2">
    <source>
        <dbReference type="Proteomes" id="UP000266234"/>
    </source>
</evidence>
<name>A0A395SVQ5_9HYPO</name>